<proteinExistence type="predicted"/>
<protein>
    <submittedName>
        <fullName evidence="1">IS1 family transposase domain protein</fullName>
    </submittedName>
</protein>
<evidence type="ECO:0000313" key="1">
    <source>
        <dbReference type="EMBL" id="MDZ5761940.1"/>
    </source>
</evidence>
<dbReference type="EMBL" id="JARGYT010000027">
    <property type="protein sequence ID" value="MDZ5762218.1"/>
    <property type="molecule type" value="Genomic_DNA"/>
</dbReference>
<name>A0ABU5L741_9RICK</name>
<keyword evidence="3" id="KW-1185">Reference proteome</keyword>
<dbReference type="EMBL" id="JARGYT010000011">
    <property type="protein sequence ID" value="MDZ5761940.1"/>
    <property type="molecule type" value="Genomic_DNA"/>
</dbReference>
<organism evidence="1 3">
    <name type="scientific">Candidatus Cyrtobacter comes</name>
    <dbReference type="NCBI Taxonomy" id="675776"/>
    <lineage>
        <taxon>Bacteria</taxon>
        <taxon>Pseudomonadati</taxon>
        <taxon>Pseudomonadota</taxon>
        <taxon>Alphaproteobacteria</taxon>
        <taxon>Rickettsiales</taxon>
        <taxon>Candidatus Midichloriaceae</taxon>
        <taxon>Candidatus Cyrtobacter</taxon>
    </lineage>
</organism>
<dbReference type="Proteomes" id="UP001293791">
    <property type="component" value="Unassembled WGS sequence"/>
</dbReference>
<gene>
    <name evidence="1" type="ORF">Cyrtocomes_00304</name>
    <name evidence="2" type="ORF">Cyrtocomes_00591</name>
</gene>
<sequence length="71" mass="8231">MHLPKFCLKIAMLSANQEPYALSIITATQGMTRRTKIVSKEEEMVTIKLWCALTTPEIFQHYQDTLLSIFR</sequence>
<evidence type="ECO:0000313" key="3">
    <source>
        <dbReference type="Proteomes" id="UP001293791"/>
    </source>
</evidence>
<comment type="caution">
    <text evidence="1">The sequence shown here is derived from an EMBL/GenBank/DDBJ whole genome shotgun (WGS) entry which is preliminary data.</text>
</comment>
<accession>A0ABU5L741</accession>
<reference evidence="1 3" key="1">
    <citation type="submission" date="2023-02" db="EMBL/GenBank/DDBJ databases">
        <title>Host association and intracellularity evolved multiple times independently in the Rickettsiales.</title>
        <authorList>
            <person name="Castelli M."/>
            <person name="Nardi T."/>
            <person name="Gammuto L."/>
            <person name="Bellinzona G."/>
            <person name="Sabaneyeva E."/>
            <person name="Potekhin A."/>
            <person name="Serra V."/>
            <person name="Petroni G."/>
            <person name="Sassera D."/>
        </authorList>
    </citation>
    <scope>NUCLEOTIDE SEQUENCE [LARGE SCALE GENOMIC DNA]</scope>
    <source>
        <strain evidence="1 3">BOD18</strain>
    </source>
</reference>
<evidence type="ECO:0000313" key="2">
    <source>
        <dbReference type="EMBL" id="MDZ5762218.1"/>
    </source>
</evidence>